<accession>A0AAN7Q9P5</accession>
<proteinExistence type="predicted"/>
<evidence type="ECO:0000256" key="4">
    <source>
        <dbReference type="ARBA" id="ARBA00023242"/>
    </source>
</evidence>
<feature type="region of interest" description="Disordered" evidence="5">
    <location>
        <begin position="199"/>
        <end position="228"/>
    </location>
</feature>
<dbReference type="GO" id="GO:0005737">
    <property type="term" value="C:cytoplasm"/>
    <property type="evidence" value="ECO:0007669"/>
    <property type="project" value="UniProtKB-SubCell"/>
</dbReference>
<dbReference type="GO" id="GO:0005634">
    <property type="term" value="C:nucleus"/>
    <property type="evidence" value="ECO:0007669"/>
    <property type="project" value="UniProtKB-SubCell"/>
</dbReference>
<reference evidence="6 7" key="1">
    <citation type="journal article" date="2023" name="Hortic Res">
        <title>Pangenome of water caltrop reveals structural variations and asymmetric subgenome divergence after allopolyploidization.</title>
        <authorList>
            <person name="Zhang X."/>
            <person name="Chen Y."/>
            <person name="Wang L."/>
            <person name="Yuan Y."/>
            <person name="Fang M."/>
            <person name="Shi L."/>
            <person name="Lu R."/>
            <person name="Comes H.P."/>
            <person name="Ma Y."/>
            <person name="Chen Y."/>
            <person name="Huang G."/>
            <person name="Zhou Y."/>
            <person name="Zheng Z."/>
            <person name="Qiu Y."/>
        </authorList>
    </citation>
    <scope>NUCLEOTIDE SEQUENCE [LARGE SCALE GENOMIC DNA]</scope>
    <source>
        <tissue evidence="6">Roots</tissue>
    </source>
</reference>
<evidence type="ECO:0000256" key="5">
    <source>
        <dbReference type="SAM" id="MobiDB-lite"/>
    </source>
</evidence>
<protein>
    <submittedName>
        <fullName evidence="6">Uncharacterized protein</fullName>
    </submittedName>
</protein>
<name>A0AAN7Q9P5_9MYRT</name>
<keyword evidence="4" id="KW-0539">Nucleus</keyword>
<dbReference type="PANTHER" id="PTHR31250:SF10">
    <property type="entry name" value="IQ DOMAIN-CONTAINING PROTEIN IQM3"/>
    <property type="match status" value="1"/>
</dbReference>
<gene>
    <name evidence="6" type="ORF">SAY87_030020</name>
</gene>
<keyword evidence="3" id="KW-0963">Cytoplasm</keyword>
<feature type="compositionally biased region" description="Basic and acidic residues" evidence="5">
    <location>
        <begin position="203"/>
        <end position="226"/>
    </location>
</feature>
<comment type="caution">
    <text evidence="6">The sequence shown here is derived from an EMBL/GenBank/DDBJ whole genome shotgun (WGS) entry which is preliminary data.</text>
</comment>
<sequence>MCSIQICNVYQEFCLKWLITASIHDRLDIGEGREVDLEDCPRSRLRKQCIKYLGPQEREQYEYILINGKIVHKNSRKLLDTNDGSHGAKWIFVVSTLHKLYVGEKKKGAFHHSSFLAGGATLAAGRLAVEHGIVKTISPHSGHYRPTNDSLESFLSFLKDNGVNVDEVRIIKASEDSGMDRCSKSLLAEEAIKTITESQSLEIKLESEEEPKRPPEAKTETNETTRQDLLWRPCNQQKIKPQLSRKWSILSGGVHSRRTEVPKDAILQRIHSKKATGSYQLGHQLSPKWSTGAGPRIGCINDYPSEVRHQALEMVSLSPWAQPSSPSAALSPTMEMVLSI</sequence>
<evidence type="ECO:0000256" key="3">
    <source>
        <dbReference type="ARBA" id="ARBA00022490"/>
    </source>
</evidence>
<keyword evidence="7" id="KW-1185">Reference proteome</keyword>
<dbReference type="InterPro" id="IPR044159">
    <property type="entry name" value="IQM"/>
</dbReference>
<comment type="subcellular location">
    <subcellularLocation>
        <location evidence="2">Cytoplasm</location>
    </subcellularLocation>
    <subcellularLocation>
        <location evidence="1">Nucleus</location>
    </subcellularLocation>
</comment>
<dbReference type="EMBL" id="JAXIOK010000009">
    <property type="protein sequence ID" value="KAK4762136.1"/>
    <property type="molecule type" value="Genomic_DNA"/>
</dbReference>
<evidence type="ECO:0000256" key="2">
    <source>
        <dbReference type="ARBA" id="ARBA00004496"/>
    </source>
</evidence>
<organism evidence="6 7">
    <name type="scientific">Trapa incisa</name>
    <dbReference type="NCBI Taxonomy" id="236973"/>
    <lineage>
        <taxon>Eukaryota</taxon>
        <taxon>Viridiplantae</taxon>
        <taxon>Streptophyta</taxon>
        <taxon>Embryophyta</taxon>
        <taxon>Tracheophyta</taxon>
        <taxon>Spermatophyta</taxon>
        <taxon>Magnoliopsida</taxon>
        <taxon>eudicotyledons</taxon>
        <taxon>Gunneridae</taxon>
        <taxon>Pentapetalae</taxon>
        <taxon>rosids</taxon>
        <taxon>malvids</taxon>
        <taxon>Myrtales</taxon>
        <taxon>Lythraceae</taxon>
        <taxon>Trapa</taxon>
    </lineage>
</organism>
<evidence type="ECO:0000313" key="6">
    <source>
        <dbReference type="EMBL" id="KAK4762136.1"/>
    </source>
</evidence>
<dbReference type="Proteomes" id="UP001345219">
    <property type="component" value="Chromosome 23"/>
</dbReference>
<evidence type="ECO:0000313" key="7">
    <source>
        <dbReference type="Proteomes" id="UP001345219"/>
    </source>
</evidence>
<dbReference type="PANTHER" id="PTHR31250">
    <property type="entry name" value="IQ DOMAIN-CONTAINING PROTEIN IQM3"/>
    <property type="match status" value="1"/>
</dbReference>
<evidence type="ECO:0000256" key="1">
    <source>
        <dbReference type="ARBA" id="ARBA00004123"/>
    </source>
</evidence>
<dbReference type="AlphaFoldDB" id="A0AAN7Q9P5"/>